<sequence>MTSICHLLSGEDEDYFVQHEQVEWEILNKLLQHHGFNPIHLADPQTKDLTAVVLLGKQSGIEIRHVVATLIKDTERRQALIRDLIQSNNELKNDLRQQQSKASRYEQRASDLEHIVEDVKGKIQDLESDFLAKDSQQKNLIEQLEREKQDSQVHHQQLKQKLHEQEETILRLQKKLYMVVTEEEQRIERRNKIFHKFHKRVPKTHSAFDQQLLDETQNHRTQQDWRKDEVDETVRKRREHSRNKGKNKYSVPDTISNRKTLVKVYEDYLQESRAKNEKIFQKQWNYKFLGNGDGKDEKEGKWDSMKIEDIDYMQGSDCKRFLKNLCKEIQIQDVNNLIPAVRERSKLAAACPKLQKILNDINSVVSNGTKSQKLFLQSHAELGVGNILMYENLVSTVEKWAEQLMALKDLHRSLKKLSKLGPWKLVDLSDPSHEICVQDLQLIVDEILNNLMNKKNMTGLQESKQPLEAIVSHFQKLFDVTSLSGVYPRMNEVYSKLGEISNVMRSLKQLLGLDDSISPHVLVNKIEKLCSSINEDACRQVQHLLGTQDIDSIINKLKEHEEFFPAFYALMQELLQILEIDSLDYVLPTVRALKLQ</sequence>
<feature type="region of interest" description="Disordered" evidence="10">
    <location>
        <begin position="214"/>
        <end position="252"/>
    </location>
</feature>
<accession>A0A4W3HD15</accession>
<protein>
    <recommendedName>
        <fullName evidence="3">Centrosomal protein of 70 kDa</fullName>
    </recommendedName>
</protein>
<reference evidence="12" key="1">
    <citation type="journal article" date="2006" name="Science">
        <title>Ancient noncoding elements conserved in the human genome.</title>
        <authorList>
            <person name="Venkatesh B."/>
            <person name="Kirkness E.F."/>
            <person name="Loh Y.H."/>
            <person name="Halpern A.L."/>
            <person name="Lee A.P."/>
            <person name="Johnson J."/>
            <person name="Dandona N."/>
            <person name="Viswanathan L.D."/>
            <person name="Tay A."/>
            <person name="Venter J.C."/>
            <person name="Strausberg R.L."/>
            <person name="Brenner S."/>
        </authorList>
    </citation>
    <scope>NUCLEOTIDE SEQUENCE [LARGE SCALE GENOMIC DNA]</scope>
</reference>
<dbReference type="KEGG" id="cmk:103184844"/>
<dbReference type="PANTHER" id="PTHR14594:SF1">
    <property type="entry name" value="CENTROSOMAL PROTEIN OF 70 KDA"/>
    <property type="match status" value="1"/>
</dbReference>
<gene>
    <name evidence="11" type="primary">cep70</name>
</gene>
<evidence type="ECO:0000256" key="1">
    <source>
        <dbReference type="ARBA" id="ARBA00004300"/>
    </source>
</evidence>
<dbReference type="GO" id="GO:0060271">
    <property type="term" value="P:cilium assembly"/>
    <property type="evidence" value="ECO:0007669"/>
    <property type="project" value="InterPro"/>
</dbReference>
<evidence type="ECO:0000256" key="8">
    <source>
        <dbReference type="ARBA" id="ARBA00025273"/>
    </source>
</evidence>
<dbReference type="InterPro" id="IPR037692">
    <property type="entry name" value="CEP70"/>
</dbReference>
<evidence type="ECO:0000313" key="11">
    <source>
        <dbReference type="Ensembl" id="ENSCMIP00000013225.1"/>
    </source>
</evidence>
<dbReference type="OMA" id="ACQQYLQ"/>
<feature type="compositionally biased region" description="Basic and acidic residues" evidence="10">
    <location>
        <begin position="216"/>
        <end position="234"/>
    </location>
</feature>
<reference evidence="12" key="2">
    <citation type="journal article" date="2007" name="PLoS Biol.">
        <title>Survey sequencing and comparative analysis of the elephant shark (Callorhinchus milii) genome.</title>
        <authorList>
            <person name="Venkatesh B."/>
            <person name="Kirkness E.F."/>
            <person name="Loh Y.H."/>
            <person name="Halpern A.L."/>
            <person name="Lee A.P."/>
            <person name="Johnson J."/>
            <person name="Dandona N."/>
            <person name="Viswanathan L.D."/>
            <person name="Tay A."/>
            <person name="Venter J.C."/>
            <person name="Strausberg R.L."/>
            <person name="Brenner S."/>
        </authorList>
    </citation>
    <scope>NUCLEOTIDE SEQUENCE [LARGE SCALE GENOMIC DNA]</scope>
</reference>
<dbReference type="Ensembl" id="ENSCMIT00000013517.1">
    <property type="protein sequence ID" value="ENSCMIP00000013225.1"/>
    <property type="gene ID" value="ENSCMIG00000006659.1"/>
</dbReference>
<dbReference type="Proteomes" id="UP000314986">
    <property type="component" value="Unassembled WGS sequence"/>
</dbReference>
<dbReference type="PANTHER" id="PTHR14594">
    <property type="entry name" value="CENTROSOMAL PROTEIN OF 70 KDA"/>
    <property type="match status" value="1"/>
</dbReference>
<keyword evidence="5" id="KW-0802">TPR repeat</keyword>
<evidence type="ECO:0000256" key="4">
    <source>
        <dbReference type="ARBA" id="ARBA00022490"/>
    </source>
</evidence>
<keyword evidence="6 9" id="KW-0175">Coiled coil</keyword>
<evidence type="ECO:0000256" key="5">
    <source>
        <dbReference type="ARBA" id="ARBA00022803"/>
    </source>
</evidence>
<dbReference type="OrthoDB" id="2020926at2759"/>
<organism evidence="11 12">
    <name type="scientific">Callorhinchus milii</name>
    <name type="common">Ghost shark</name>
    <dbReference type="NCBI Taxonomy" id="7868"/>
    <lineage>
        <taxon>Eukaryota</taxon>
        <taxon>Metazoa</taxon>
        <taxon>Chordata</taxon>
        <taxon>Craniata</taxon>
        <taxon>Vertebrata</taxon>
        <taxon>Chondrichthyes</taxon>
        <taxon>Holocephali</taxon>
        <taxon>Chimaeriformes</taxon>
        <taxon>Callorhinchidae</taxon>
        <taxon>Callorhinchus</taxon>
    </lineage>
</organism>
<evidence type="ECO:0000313" key="12">
    <source>
        <dbReference type="Proteomes" id="UP000314986"/>
    </source>
</evidence>
<evidence type="ECO:0000256" key="9">
    <source>
        <dbReference type="SAM" id="Coils"/>
    </source>
</evidence>
<proteinExistence type="predicted"/>
<evidence type="ECO:0000256" key="2">
    <source>
        <dbReference type="ARBA" id="ARBA00011832"/>
    </source>
</evidence>
<dbReference type="CTD" id="80321"/>
<evidence type="ECO:0000256" key="7">
    <source>
        <dbReference type="ARBA" id="ARBA00023212"/>
    </source>
</evidence>
<evidence type="ECO:0000256" key="10">
    <source>
        <dbReference type="SAM" id="MobiDB-lite"/>
    </source>
</evidence>
<keyword evidence="4" id="KW-0963">Cytoplasm</keyword>
<keyword evidence="12" id="KW-1185">Reference proteome</keyword>
<name>A0A4W3HD15_CALMI</name>
<reference evidence="11" key="5">
    <citation type="submission" date="2025-09" db="UniProtKB">
        <authorList>
            <consortium name="Ensembl"/>
        </authorList>
    </citation>
    <scope>IDENTIFICATION</scope>
</reference>
<dbReference type="GeneID" id="103184844"/>
<dbReference type="GO" id="GO:0005813">
    <property type="term" value="C:centrosome"/>
    <property type="evidence" value="ECO:0007669"/>
    <property type="project" value="UniProtKB-SubCell"/>
</dbReference>
<comment type="function">
    <text evidence="8">Plays a role in the organization of both preexisting and nascent microtubules in interphase cells. During mitosis, required for the organization and orientation of the mitotic spindle.</text>
</comment>
<dbReference type="AlphaFoldDB" id="A0A4W3HD15"/>
<comment type="subcellular location">
    <subcellularLocation>
        <location evidence="1">Cytoplasm</location>
        <location evidence="1">Cytoskeleton</location>
        <location evidence="1">Microtubule organizing center</location>
        <location evidence="1">Centrosome</location>
    </subcellularLocation>
</comment>
<feature type="compositionally biased region" description="Basic residues" evidence="10">
    <location>
        <begin position="235"/>
        <end position="247"/>
    </location>
</feature>
<feature type="coiled-coil region" evidence="9">
    <location>
        <begin position="81"/>
        <end position="175"/>
    </location>
</feature>
<comment type="subunit">
    <text evidence="2">Directly interacts with tubulin-gamma; this interaction determines centrosomal localization.</text>
</comment>
<reference evidence="12" key="3">
    <citation type="journal article" date="2014" name="Nature">
        <title>Elephant shark genome provides unique insights into gnathostome evolution.</title>
        <authorList>
            <consortium name="International Elephant Shark Genome Sequencing Consortium"/>
            <person name="Venkatesh B."/>
            <person name="Lee A.P."/>
            <person name="Ravi V."/>
            <person name="Maurya A.K."/>
            <person name="Lian M.M."/>
            <person name="Swann J.B."/>
            <person name="Ohta Y."/>
            <person name="Flajnik M.F."/>
            <person name="Sutoh Y."/>
            <person name="Kasahara M."/>
            <person name="Hoon S."/>
            <person name="Gangu V."/>
            <person name="Roy S.W."/>
            <person name="Irimia M."/>
            <person name="Korzh V."/>
            <person name="Kondrychyn I."/>
            <person name="Lim Z.W."/>
            <person name="Tay B.H."/>
            <person name="Tohari S."/>
            <person name="Kong K.W."/>
            <person name="Ho S."/>
            <person name="Lorente-Galdos B."/>
            <person name="Quilez J."/>
            <person name="Marques-Bonet T."/>
            <person name="Raney B.J."/>
            <person name="Ingham P.W."/>
            <person name="Tay A."/>
            <person name="Hillier L.W."/>
            <person name="Minx P."/>
            <person name="Boehm T."/>
            <person name="Wilson R.K."/>
            <person name="Brenner S."/>
            <person name="Warren W.C."/>
        </authorList>
    </citation>
    <scope>NUCLEOTIDE SEQUENCE [LARGE SCALE GENOMIC DNA]</scope>
</reference>
<dbReference type="STRING" id="7868.ENSCMIP00000013225"/>
<keyword evidence="7" id="KW-0206">Cytoskeleton</keyword>
<dbReference type="InParanoid" id="A0A4W3HD15"/>
<evidence type="ECO:0000256" key="6">
    <source>
        <dbReference type="ARBA" id="ARBA00023054"/>
    </source>
</evidence>
<reference evidence="11" key="4">
    <citation type="submission" date="2025-08" db="UniProtKB">
        <authorList>
            <consortium name="Ensembl"/>
        </authorList>
    </citation>
    <scope>IDENTIFICATION</scope>
</reference>
<evidence type="ECO:0000256" key="3">
    <source>
        <dbReference type="ARBA" id="ARBA00018408"/>
    </source>
</evidence>
<dbReference type="GeneTree" id="ENSGT00390000009029"/>
<dbReference type="GO" id="GO:0070507">
    <property type="term" value="P:regulation of microtubule cytoskeleton organization"/>
    <property type="evidence" value="ECO:0007669"/>
    <property type="project" value="InterPro"/>
</dbReference>
<dbReference type="GO" id="GO:0043015">
    <property type="term" value="F:gamma-tubulin binding"/>
    <property type="evidence" value="ECO:0007669"/>
    <property type="project" value="InterPro"/>
</dbReference>
<dbReference type="RefSeq" id="XP_007901247.1">
    <property type="nucleotide sequence ID" value="XM_007903056.2"/>
</dbReference>